<keyword evidence="2" id="KW-0378">Hydrolase</keyword>
<evidence type="ECO:0000313" key="3">
    <source>
        <dbReference type="Proteomes" id="UP001269375"/>
    </source>
</evidence>
<gene>
    <name evidence="2" type="ORF">QC825_09625</name>
</gene>
<dbReference type="RefSeq" id="WP_251594913.1">
    <property type="nucleotide sequence ID" value="NZ_JAMLJI010000004.1"/>
</dbReference>
<evidence type="ECO:0000313" key="2">
    <source>
        <dbReference type="EMBL" id="MDR5896332.1"/>
    </source>
</evidence>
<dbReference type="InterPro" id="IPR017926">
    <property type="entry name" value="GATASE"/>
</dbReference>
<dbReference type="CDD" id="cd01741">
    <property type="entry name" value="GATase1_1"/>
    <property type="match status" value="1"/>
</dbReference>
<dbReference type="EC" id="3.4.-.-" evidence="2"/>
<dbReference type="Gene3D" id="3.40.50.880">
    <property type="match status" value="1"/>
</dbReference>
<reference evidence="2 3" key="1">
    <citation type="submission" date="2023-04" db="EMBL/GenBank/DDBJ databases">
        <title>A long-awaited taxogenomic arrangement of the family Halomonadaceae.</title>
        <authorList>
            <person name="De La Haba R."/>
            <person name="Chuvochina M."/>
            <person name="Wittouck S."/>
            <person name="Arahal D.R."/>
            <person name="Sanchez-Porro C."/>
            <person name="Hugenholtz P."/>
            <person name="Ventosa A."/>
        </authorList>
    </citation>
    <scope>NUCLEOTIDE SEQUENCE [LARGE SCALE GENOMIC DNA]</scope>
    <source>
        <strain evidence="2 3">DSM 22428</strain>
    </source>
</reference>
<proteinExistence type="predicted"/>
<keyword evidence="2" id="KW-0315">Glutamine amidotransferase</keyword>
<accession>A0ABU1GWA2</accession>
<dbReference type="EMBL" id="JARWAO010000004">
    <property type="protein sequence ID" value="MDR5896332.1"/>
    <property type="molecule type" value="Genomic_DNA"/>
</dbReference>
<sequence>MHIYFLQHSDEDAPARLADWLTGMGHSYNVCELHKDEVPPRPSDFDALVVLGGPSPVSGGAQLGWSKRERQLIDRILKSNKPLLGLGLGAELIAEQLGAVVSPAAWPEIGWHTVTRHEDCALPLPETFDLFQWRERVFGLPEGCTPIGASAASPVQGFSWDYNRVIALQGHPEATPAWARAQYNAKTATEGPYTQFEADALDIGKRFDRLAPILDRLMLAWLDELID</sequence>
<dbReference type="PANTHER" id="PTHR42695">
    <property type="entry name" value="GLUTAMINE AMIDOTRANSFERASE YLR126C-RELATED"/>
    <property type="match status" value="1"/>
</dbReference>
<evidence type="ECO:0000259" key="1">
    <source>
        <dbReference type="Pfam" id="PF00117"/>
    </source>
</evidence>
<dbReference type="GO" id="GO:0016787">
    <property type="term" value="F:hydrolase activity"/>
    <property type="evidence" value="ECO:0007669"/>
    <property type="project" value="UniProtKB-KW"/>
</dbReference>
<dbReference type="InterPro" id="IPR044992">
    <property type="entry name" value="ChyE-like"/>
</dbReference>
<dbReference type="InterPro" id="IPR029062">
    <property type="entry name" value="Class_I_gatase-like"/>
</dbReference>
<dbReference type="SUPFAM" id="SSF52317">
    <property type="entry name" value="Class I glutamine amidotransferase-like"/>
    <property type="match status" value="1"/>
</dbReference>
<dbReference type="Proteomes" id="UP001269375">
    <property type="component" value="Unassembled WGS sequence"/>
</dbReference>
<keyword evidence="3" id="KW-1185">Reference proteome</keyword>
<protein>
    <submittedName>
        <fullName evidence="2">Type 1 glutamine amidotransferase</fullName>
        <ecNumber evidence="2">3.4.-.-</ecNumber>
    </submittedName>
</protein>
<comment type="caution">
    <text evidence="2">The sequence shown here is derived from an EMBL/GenBank/DDBJ whole genome shotgun (WGS) entry which is preliminary data.</text>
</comment>
<dbReference type="Pfam" id="PF00117">
    <property type="entry name" value="GATase"/>
    <property type="match status" value="1"/>
</dbReference>
<name>A0ABU1GWA2_9GAMM</name>
<dbReference type="PANTHER" id="PTHR42695:SF5">
    <property type="entry name" value="GLUTAMINE AMIDOTRANSFERASE YLR126C-RELATED"/>
    <property type="match status" value="1"/>
</dbReference>
<organism evidence="2 3">
    <name type="scientific">Larsenimonas suaedae</name>
    <dbReference type="NCBI Taxonomy" id="1851019"/>
    <lineage>
        <taxon>Bacteria</taxon>
        <taxon>Pseudomonadati</taxon>
        <taxon>Pseudomonadota</taxon>
        <taxon>Gammaproteobacteria</taxon>
        <taxon>Oceanospirillales</taxon>
        <taxon>Halomonadaceae</taxon>
        <taxon>Larsenimonas</taxon>
    </lineage>
</organism>
<feature type="domain" description="Glutamine amidotransferase" evidence="1">
    <location>
        <begin position="28"/>
        <end position="181"/>
    </location>
</feature>
<dbReference type="PROSITE" id="PS51273">
    <property type="entry name" value="GATASE_TYPE_1"/>
    <property type="match status" value="1"/>
</dbReference>